<evidence type="ECO:0000256" key="5">
    <source>
        <dbReference type="ARBA" id="ARBA00022722"/>
    </source>
</evidence>
<evidence type="ECO:0000313" key="11">
    <source>
        <dbReference type="Proteomes" id="UP000046395"/>
    </source>
</evidence>
<dbReference type="FunFam" id="3.10.20.370:FF:000001">
    <property type="entry name" value="Retrovirus-related Pol polyprotein from transposon 17.6-like protein"/>
    <property type="match status" value="1"/>
</dbReference>
<accession>A0A5S6Q2G1</accession>
<sequence>MVPKKQTGCWRPCDDYRRLNNITKPDRYPIPNLNDVSSQLYVFSRIDLVRAYHQIPVHQNDVPKTAITRPFGLFEYLRMPFGLRNAAQTFQRFMDELTRGLDFCFAYLDDILVASKSSAEHNRHLEQLFRRLREYGVKLNPAKCTFHANEIEFLGFHVSARGIRPLDKKVEAIQQFPLPSTMSELRRFLGCVNFYRRFLPNVAVLLAPLECFVSQKSTREKIQLTPEAVAAFEQVKQALANAVMLTHPVHDAPLSLAVDASDNAAGAVVQQKVNGRWEPFASFSKRFQPREARYSAFGRELLALYLAVKHFRYLLEGRQFTIFTDHRPLAQALHRGSGTHNPREERQLDFVTSFTSDVRHIQGQWNTVADALSRLSLAGSQLADPELPRLKYSSTLQMTEVDVPELNIRLGRDTSTGKFRPNVPRNTTPRQRTLHLASDEPRRGSVDPKLHFVPTH</sequence>
<protein>
    <recommendedName>
        <fullName evidence="1">RNA-directed DNA polymerase</fullName>
        <ecNumber evidence="1">2.7.7.49</ecNumber>
    </recommendedName>
</protein>
<evidence type="ECO:0000256" key="2">
    <source>
        <dbReference type="ARBA" id="ARBA00022670"/>
    </source>
</evidence>
<keyword evidence="8" id="KW-0695">RNA-directed DNA polymerase</keyword>
<dbReference type="CDD" id="cd09274">
    <property type="entry name" value="RNase_HI_RT_Ty3"/>
    <property type="match status" value="1"/>
</dbReference>
<keyword evidence="2" id="KW-0645">Protease</keyword>
<evidence type="ECO:0000256" key="3">
    <source>
        <dbReference type="ARBA" id="ARBA00022679"/>
    </source>
</evidence>
<dbReference type="GO" id="GO:0003964">
    <property type="term" value="F:RNA-directed DNA polymerase activity"/>
    <property type="evidence" value="ECO:0007669"/>
    <property type="project" value="UniProtKB-KW"/>
</dbReference>
<dbReference type="Gene3D" id="3.10.20.370">
    <property type="match status" value="1"/>
</dbReference>
<dbReference type="InterPro" id="IPR043128">
    <property type="entry name" value="Rev_trsase/Diguanyl_cyclase"/>
</dbReference>
<dbReference type="Pfam" id="PF00078">
    <property type="entry name" value="RVT_1"/>
    <property type="match status" value="1"/>
</dbReference>
<evidence type="ECO:0000256" key="9">
    <source>
        <dbReference type="ARBA" id="ARBA00023268"/>
    </source>
</evidence>
<keyword evidence="5" id="KW-0540">Nuclease</keyword>
<evidence type="ECO:0000259" key="10">
    <source>
        <dbReference type="PROSITE" id="PS50878"/>
    </source>
</evidence>
<keyword evidence="4" id="KW-0548">Nucleotidyltransferase</keyword>
<dbReference type="Pfam" id="PF17919">
    <property type="entry name" value="RT_RNaseH_2"/>
    <property type="match status" value="1"/>
</dbReference>
<keyword evidence="7" id="KW-0378">Hydrolase</keyword>
<evidence type="ECO:0000256" key="7">
    <source>
        <dbReference type="ARBA" id="ARBA00022801"/>
    </source>
</evidence>
<dbReference type="Gene3D" id="3.30.70.270">
    <property type="match status" value="2"/>
</dbReference>
<dbReference type="InterPro" id="IPR000477">
    <property type="entry name" value="RT_dom"/>
</dbReference>
<dbReference type="STRING" id="70415.A0A5S6Q2G1"/>
<keyword evidence="9" id="KW-0511">Multifunctional enzyme</keyword>
<dbReference type="SUPFAM" id="SSF56672">
    <property type="entry name" value="DNA/RNA polymerases"/>
    <property type="match status" value="1"/>
</dbReference>
<evidence type="ECO:0000256" key="4">
    <source>
        <dbReference type="ARBA" id="ARBA00022695"/>
    </source>
</evidence>
<name>A0A5S6Q2G1_TRIMR</name>
<dbReference type="FunFam" id="3.30.70.270:FF:000164">
    <property type="match status" value="1"/>
</dbReference>
<dbReference type="Proteomes" id="UP000046395">
    <property type="component" value="Unassembled WGS sequence"/>
</dbReference>
<dbReference type="WBParaSite" id="TMUE_0000001142.1">
    <property type="protein sequence ID" value="TMUE_0000001142.1"/>
    <property type="gene ID" value="WBGene00295879"/>
</dbReference>
<reference evidence="12" key="1">
    <citation type="submission" date="2019-12" db="UniProtKB">
        <authorList>
            <consortium name="WormBaseParasite"/>
        </authorList>
    </citation>
    <scope>IDENTIFICATION</scope>
</reference>
<dbReference type="GO" id="GO:0004519">
    <property type="term" value="F:endonuclease activity"/>
    <property type="evidence" value="ECO:0007669"/>
    <property type="project" value="UniProtKB-KW"/>
</dbReference>
<keyword evidence="6" id="KW-0255">Endonuclease</keyword>
<dbReference type="FunFam" id="3.10.10.10:FF:000007">
    <property type="entry name" value="Retrovirus-related Pol polyprotein from transposon 17.6-like Protein"/>
    <property type="match status" value="1"/>
</dbReference>
<evidence type="ECO:0000256" key="8">
    <source>
        <dbReference type="ARBA" id="ARBA00022918"/>
    </source>
</evidence>
<dbReference type="Gene3D" id="3.10.10.10">
    <property type="entry name" value="HIV Type 1 Reverse Transcriptase, subunit A, domain 1"/>
    <property type="match status" value="1"/>
</dbReference>
<proteinExistence type="predicted"/>
<keyword evidence="3" id="KW-0808">Transferase</keyword>
<dbReference type="CDD" id="cd01647">
    <property type="entry name" value="RT_LTR"/>
    <property type="match status" value="1"/>
</dbReference>
<dbReference type="EC" id="2.7.7.49" evidence="1"/>
<evidence type="ECO:0000256" key="1">
    <source>
        <dbReference type="ARBA" id="ARBA00012493"/>
    </source>
</evidence>
<dbReference type="InterPro" id="IPR041577">
    <property type="entry name" value="RT_RNaseH_2"/>
</dbReference>
<evidence type="ECO:0000313" key="12">
    <source>
        <dbReference type="WBParaSite" id="TMUE_0000001142.1"/>
    </source>
</evidence>
<dbReference type="InterPro" id="IPR050951">
    <property type="entry name" value="Retrovirus_Pol_polyprotein"/>
</dbReference>
<dbReference type="FunFam" id="3.30.70.270:FF:000020">
    <property type="entry name" value="Transposon Tf2-6 polyprotein-like Protein"/>
    <property type="match status" value="1"/>
</dbReference>
<dbReference type="GO" id="GO:0006508">
    <property type="term" value="P:proteolysis"/>
    <property type="evidence" value="ECO:0007669"/>
    <property type="project" value="UniProtKB-KW"/>
</dbReference>
<dbReference type="GO" id="GO:0008233">
    <property type="term" value="F:peptidase activity"/>
    <property type="evidence" value="ECO:0007669"/>
    <property type="project" value="UniProtKB-KW"/>
</dbReference>
<dbReference type="InterPro" id="IPR043502">
    <property type="entry name" value="DNA/RNA_pol_sf"/>
</dbReference>
<evidence type="ECO:0000256" key="6">
    <source>
        <dbReference type="ARBA" id="ARBA00022759"/>
    </source>
</evidence>
<dbReference type="PANTHER" id="PTHR37984">
    <property type="entry name" value="PROTEIN CBG26694"/>
    <property type="match status" value="1"/>
</dbReference>
<dbReference type="PANTHER" id="PTHR37984:SF5">
    <property type="entry name" value="PROTEIN NYNRIN-LIKE"/>
    <property type="match status" value="1"/>
</dbReference>
<dbReference type="PROSITE" id="PS50878">
    <property type="entry name" value="RT_POL"/>
    <property type="match status" value="1"/>
</dbReference>
<feature type="domain" description="Reverse transcriptase" evidence="10">
    <location>
        <begin position="1"/>
        <end position="158"/>
    </location>
</feature>
<organism evidence="11 12">
    <name type="scientific">Trichuris muris</name>
    <name type="common">Mouse whipworm</name>
    <dbReference type="NCBI Taxonomy" id="70415"/>
    <lineage>
        <taxon>Eukaryota</taxon>
        <taxon>Metazoa</taxon>
        <taxon>Ecdysozoa</taxon>
        <taxon>Nematoda</taxon>
        <taxon>Enoplea</taxon>
        <taxon>Dorylaimia</taxon>
        <taxon>Trichinellida</taxon>
        <taxon>Trichuridae</taxon>
        <taxon>Trichuris</taxon>
    </lineage>
</organism>
<keyword evidence="11" id="KW-1185">Reference proteome</keyword>
<dbReference type="AlphaFoldDB" id="A0A5S6Q2G1"/>